<keyword evidence="1" id="KW-0812">Transmembrane</keyword>
<dbReference type="InterPro" id="IPR007053">
    <property type="entry name" value="LRAT_dom"/>
</dbReference>
<protein>
    <recommendedName>
        <fullName evidence="2">LRAT domain-containing protein</fullName>
    </recommendedName>
</protein>
<dbReference type="EMBL" id="KZ305074">
    <property type="protein sequence ID" value="PIA30097.1"/>
    <property type="molecule type" value="Genomic_DNA"/>
</dbReference>
<name>A0A2G5CGZ6_AQUCA</name>
<dbReference type="PROSITE" id="PS51934">
    <property type="entry name" value="LRAT"/>
    <property type="match status" value="1"/>
</dbReference>
<dbReference type="PANTHER" id="PTHR46137:SF3">
    <property type="entry name" value="OS05G0310600 PROTEIN"/>
    <property type="match status" value="1"/>
</dbReference>
<feature type="domain" description="LRAT" evidence="2">
    <location>
        <begin position="20"/>
        <end position="164"/>
    </location>
</feature>
<dbReference type="Proteomes" id="UP000230069">
    <property type="component" value="Unassembled WGS sequence"/>
</dbReference>
<evidence type="ECO:0000256" key="1">
    <source>
        <dbReference type="SAM" id="Phobius"/>
    </source>
</evidence>
<evidence type="ECO:0000259" key="2">
    <source>
        <dbReference type="PROSITE" id="PS51934"/>
    </source>
</evidence>
<accession>A0A2G5CGZ6</accession>
<dbReference type="EMBL" id="KZ305074">
    <property type="protein sequence ID" value="PIA30096.1"/>
    <property type="molecule type" value="Genomic_DNA"/>
</dbReference>
<keyword evidence="1" id="KW-0472">Membrane</keyword>
<reference evidence="3 4" key="1">
    <citation type="submission" date="2017-09" db="EMBL/GenBank/DDBJ databases">
        <title>WGS assembly of Aquilegia coerulea Goldsmith.</title>
        <authorList>
            <person name="Hodges S."/>
            <person name="Kramer E."/>
            <person name="Nordborg M."/>
            <person name="Tomkins J."/>
            <person name="Borevitz J."/>
            <person name="Derieg N."/>
            <person name="Yan J."/>
            <person name="Mihaltcheva S."/>
            <person name="Hayes R.D."/>
            <person name="Rokhsar D."/>
        </authorList>
    </citation>
    <scope>NUCLEOTIDE SEQUENCE [LARGE SCALE GENOMIC DNA]</scope>
    <source>
        <strain evidence="4">cv. Goldsmith</strain>
    </source>
</reference>
<dbReference type="OrthoDB" id="1933383at2759"/>
<proteinExistence type="predicted"/>
<dbReference type="Pfam" id="PF04970">
    <property type="entry name" value="LRAT"/>
    <property type="match status" value="1"/>
</dbReference>
<sequence length="181" mass="20383">MGFLSNKVDRSQLQPGDHIYSYRKRKSYAHHGILVEPDRVIHYTAARGFGSYSSVSAGKQRKKKNRCENCGHDPNVEGGVIKTCIDCFLKGHDLYKYQYGVSLAHFLYKNAGTCTTKQSDPVDIVISRATELLNNQGFGEYDLFENNCECFATFCKTHKPISWQAYAVTITMIVLVGITIL</sequence>
<evidence type="ECO:0000313" key="4">
    <source>
        <dbReference type="Proteomes" id="UP000230069"/>
    </source>
</evidence>
<keyword evidence="4" id="KW-1185">Reference proteome</keyword>
<gene>
    <name evidence="3" type="ORF">AQUCO_05700069v1</name>
</gene>
<dbReference type="AlphaFoldDB" id="A0A2G5CGZ6"/>
<organism evidence="3 4">
    <name type="scientific">Aquilegia coerulea</name>
    <name type="common">Rocky mountain columbine</name>
    <dbReference type="NCBI Taxonomy" id="218851"/>
    <lineage>
        <taxon>Eukaryota</taxon>
        <taxon>Viridiplantae</taxon>
        <taxon>Streptophyta</taxon>
        <taxon>Embryophyta</taxon>
        <taxon>Tracheophyta</taxon>
        <taxon>Spermatophyta</taxon>
        <taxon>Magnoliopsida</taxon>
        <taxon>Ranunculales</taxon>
        <taxon>Ranunculaceae</taxon>
        <taxon>Thalictroideae</taxon>
        <taxon>Aquilegia</taxon>
    </lineage>
</organism>
<feature type="transmembrane region" description="Helical" evidence="1">
    <location>
        <begin position="163"/>
        <end position="180"/>
    </location>
</feature>
<keyword evidence="1" id="KW-1133">Transmembrane helix</keyword>
<evidence type="ECO:0000313" key="3">
    <source>
        <dbReference type="EMBL" id="PIA30097.1"/>
    </source>
</evidence>
<dbReference type="PANTHER" id="PTHR46137">
    <property type="entry name" value="OS05G0310600 PROTEIN"/>
    <property type="match status" value="1"/>
</dbReference>
<dbReference type="Gene3D" id="3.90.1720.10">
    <property type="entry name" value="endopeptidase domain like (from Nostoc punctiforme)"/>
    <property type="match status" value="1"/>
</dbReference>